<dbReference type="AlphaFoldDB" id="A0A2T0UER1"/>
<dbReference type="Proteomes" id="UP000237822">
    <property type="component" value="Unassembled WGS sequence"/>
</dbReference>
<feature type="region of interest" description="Disordered" evidence="1">
    <location>
        <begin position="113"/>
        <end position="201"/>
    </location>
</feature>
<accession>A0A2T0UER1</accession>
<comment type="caution">
    <text evidence="2">The sequence shown here is derived from an EMBL/GenBank/DDBJ whole genome shotgun (WGS) entry which is preliminary data.</text>
</comment>
<keyword evidence="3" id="KW-1185">Reference proteome</keyword>
<sequence length="201" mass="21152">MGDNTNYPTGYMTQLAQTKQSKWETEATLGVEKVRDGIATQESFGQIPSLAKYAATFEQARREYTGLMRGAKLDLEAVADGIKKSAKQMQDNDDRAGEAFLALWSRWENGPLQSTQNRQEAGSTPEAQEAAQTVNDAQAPADGDSPQEVPTGGDEVPTGGDEVPTGGDEVPTEPASADPANLASGPETGSPSTGPADPSYS</sequence>
<organism evidence="2 3">
    <name type="scientific">Knoellia remsis</name>
    <dbReference type="NCBI Taxonomy" id="407159"/>
    <lineage>
        <taxon>Bacteria</taxon>
        <taxon>Bacillati</taxon>
        <taxon>Actinomycetota</taxon>
        <taxon>Actinomycetes</taxon>
        <taxon>Micrococcales</taxon>
        <taxon>Intrasporangiaceae</taxon>
        <taxon>Knoellia</taxon>
    </lineage>
</organism>
<evidence type="ECO:0000256" key="1">
    <source>
        <dbReference type="SAM" id="MobiDB-lite"/>
    </source>
</evidence>
<gene>
    <name evidence="2" type="ORF">BCF74_11924</name>
</gene>
<dbReference type="EMBL" id="PVTI01000019">
    <property type="protein sequence ID" value="PRY56307.1"/>
    <property type="molecule type" value="Genomic_DNA"/>
</dbReference>
<evidence type="ECO:0000313" key="3">
    <source>
        <dbReference type="Proteomes" id="UP000237822"/>
    </source>
</evidence>
<protein>
    <submittedName>
        <fullName evidence="2">Uncharacterized protein</fullName>
    </submittedName>
</protein>
<name>A0A2T0UER1_9MICO</name>
<reference evidence="2 3" key="1">
    <citation type="submission" date="2018-03" db="EMBL/GenBank/DDBJ databases">
        <title>Genomic Encyclopedia of Archaeal and Bacterial Type Strains, Phase II (KMG-II): from individual species to whole genera.</title>
        <authorList>
            <person name="Goeker M."/>
        </authorList>
    </citation>
    <scope>NUCLEOTIDE SEQUENCE [LARGE SCALE GENOMIC DNA]</scope>
    <source>
        <strain evidence="2 3">ATCC BAA-1496</strain>
    </source>
</reference>
<proteinExistence type="predicted"/>
<dbReference type="RefSeq" id="WP_106298132.1">
    <property type="nucleotide sequence ID" value="NZ_PVTI01000019.1"/>
</dbReference>
<feature type="compositionally biased region" description="Polar residues" evidence="1">
    <location>
        <begin position="113"/>
        <end position="136"/>
    </location>
</feature>
<evidence type="ECO:0000313" key="2">
    <source>
        <dbReference type="EMBL" id="PRY56307.1"/>
    </source>
</evidence>
<dbReference type="OrthoDB" id="4843212at2"/>